<gene>
    <name evidence="1" type="ORF">SAMN04488508_10470</name>
</gene>
<dbReference type="Pfam" id="PF19775">
    <property type="entry name" value="DUF6261"/>
    <property type="match status" value="1"/>
</dbReference>
<dbReference type="Proteomes" id="UP000184432">
    <property type="component" value="Unassembled WGS sequence"/>
</dbReference>
<dbReference type="STRING" id="570521.SAMN04488508_10470"/>
<keyword evidence="2" id="KW-1185">Reference proteome</keyword>
<name>A0A1M6F396_9FLAO</name>
<organism evidence="1 2">
    <name type="scientific">Aquimarina spongiae</name>
    <dbReference type="NCBI Taxonomy" id="570521"/>
    <lineage>
        <taxon>Bacteria</taxon>
        <taxon>Pseudomonadati</taxon>
        <taxon>Bacteroidota</taxon>
        <taxon>Flavobacteriia</taxon>
        <taxon>Flavobacteriales</taxon>
        <taxon>Flavobacteriaceae</taxon>
        <taxon>Aquimarina</taxon>
    </lineage>
</organism>
<evidence type="ECO:0000313" key="1">
    <source>
        <dbReference type="EMBL" id="SHI92151.1"/>
    </source>
</evidence>
<dbReference type="InterPro" id="IPR046228">
    <property type="entry name" value="DUF6261"/>
</dbReference>
<evidence type="ECO:0000313" key="2">
    <source>
        <dbReference type="Proteomes" id="UP000184432"/>
    </source>
</evidence>
<dbReference type="AlphaFoldDB" id="A0A1M6F396"/>
<dbReference type="RefSeq" id="WP_073315901.1">
    <property type="nucleotide sequence ID" value="NZ_FQYP01000004.1"/>
</dbReference>
<protein>
    <submittedName>
        <fullName evidence="1">Uncharacterized protein</fullName>
    </submittedName>
</protein>
<sequence length="248" mass="28869">MFITPTFYRFRNSEFIEYLSEIQHIITINDPKTLQVVPQLIGLHDHLVRLEEVYKKQLGSSVTATHEFLDKRRDLAIIGIRIVTEGFTNHFEPAKRAAARVLLQSIDQYVDVIHQQNYYDKTNLIHKLTEDWEKITVLREGLDTLQILVWAQELKQSNISFEDLYLAHNTQFTNTSKINTIALINTAKDSFRQLINHLTAQSILEPQKIFSKVINEINMLTKKYNALVEKRVKVLLDVVDIPEKTNPN</sequence>
<reference evidence="2" key="1">
    <citation type="submission" date="2016-11" db="EMBL/GenBank/DDBJ databases">
        <authorList>
            <person name="Varghese N."/>
            <person name="Submissions S."/>
        </authorList>
    </citation>
    <scope>NUCLEOTIDE SEQUENCE [LARGE SCALE GENOMIC DNA]</scope>
    <source>
        <strain evidence="2">DSM 22623</strain>
    </source>
</reference>
<dbReference type="EMBL" id="FQYP01000004">
    <property type="protein sequence ID" value="SHI92151.1"/>
    <property type="molecule type" value="Genomic_DNA"/>
</dbReference>
<dbReference type="OrthoDB" id="1150508at2"/>
<accession>A0A1M6F396</accession>
<proteinExistence type="predicted"/>